<dbReference type="PRINTS" id="PR00026">
    <property type="entry name" value="ENGRAILED"/>
</dbReference>
<accession>A0A8C1F0H5</accession>
<evidence type="ECO:0000256" key="2">
    <source>
        <dbReference type="ARBA" id="ARBA00010896"/>
    </source>
</evidence>
<keyword evidence="4 7" id="KW-0238">DNA-binding</keyword>
<protein>
    <submittedName>
        <fullName evidence="10">Engrailed homeobox 1a</fullName>
    </submittedName>
</protein>
<dbReference type="PANTHER" id="PTHR24341">
    <property type="entry name" value="HOMEOBOX PROTEIN ENGRAILED"/>
    <property type="match status" value="1"/>
</dbReference>
<dbReference type="GO" id="GO:0005634">
    <property type="term" value="C:nucleus"/>
    <property type="evidence" value="ECO:0007669"/>
    <property type="project" value="UniProtKB-SubCell"/>
</dbReference>
<dbReference type="InterPro" id="IPR009057">
    <property type="entry name" value="Homeodomain-like_sf"/>
</dbReference>
<dbReference type="InterPro" id="IPR019549">
    <property type="entry name" value="Homeobox-engrailed_C-terminal"/>
</dbReference>
<dbReference type="Ensembl" id="ENSCCRT00000092845.2">
    <property type="protein sequence ID" value="ENSCCRP00000085451.1"/>
    <property type="gene ID" value="ENSCCRG00000046568.2"/>
</dbReference>
<dbReference type="PROSITE" id="PS50071">
    <property type="entry name" value="HOMEOBOX_2"/>
    <property type="match status" value="1"/>
</dbReference>
<evidence type="ECO:0000256" key="7">
    <source>
        <dbReference type="PROSITE-ProRule" id="PRU00108"/>
    </source>
</evidence>
<organism evidence="10 11">
    <name type="scientific">Cyprinus carpio carpio</name>
    <dbReference type="NCBI Taxonomy" id="630221"/>
    <lineage>
        <taxon>Eukaryota</taxon>
        <taxon>Metazoa</taxon>
        <taxon>Chordata</taxon>
        <taxon>Craniata</taxon>
        <taxon>Vertebrata</taxon>
        <taxon>Euteleostomi</taxon>
        <taxon>Actinopterygii</taxon>
        <taxon>Neopterygii</taxon>
        <taxon>Teleostei</taxon>
        <taxon>Ostariophysi</taxon>
        <taxon>Cypriniformes</taxon>
        <taxon>Cyprinidae</taxon>
        <taxon>Cyprininae</taxon>
        <taxon>Cyprinus</taxon>
    </lineage>
</organism>
<evidence type="ECO:0000256" key="8">
    <source>
        <dbReference type="RuleBase" id="RU000682"/>
    </source>
</evidence>
<dbReference type="InterPro" id="IPR020479">
    <property type="entry name" value="HD_metazoa"/>
</dbReference>
<feature type="compositionally biased region" description="Basic and acidic residues" evidence="9">
    <location>
        <begin position="89"/>
        <end position="100"/>
    </location>
</feature>
<dbReference type="GO" id="GO:0001708">
    <property type="term" value="P:cell fate specification"/>
    <property type="evidence" value="ECO:0007669"/>
    <property type="project" value="UniProtKB-ARBA"/>
</dbReference>
<comment type="subcellular location">
    <subcellularLocation>
        <location evidence="1 7 8">Nucleus</location>
    </subcellularLocation>
</comment>
<dbReference type="GO" id="GO:0030917">
    <property type="term" value="P:midbrain-hindbrain boundary development"/>
    <property type="evidence" value="ECO:0007669"/>
    <property type="project" value="UniProtKB-ARBA"/>
</dbReference>
<dbReference type="Pfam" id="PF00046">
    <property type="entry name" value="Homeodomain"/>
    <property type="match status" value="1"/>
</dbReference>
<keyword evidence="3" id="KW-0217">Developmental protein</keyword>
<feature type="region of interest" description="Disordered" evidence="9">
    <location>
        <begin position="1"/>
        <end position="27"/>
    </location>
</feature>
<evidence type="ECO:0000256" key="9">
    <source>
        <dbReference type="SAM" id="MobiDB-lite"/>
    </source>
</evidence>
<dbReference type="PRINTS" id="PR00024">
    <property type="entry name" value="HOMEOBOX"/>
</dbReference>
<feature type="compositionally biased region" description="Basic and acidic residues" evidence="9">
    <location>
        <begin position="157"/>
        <end position="166"/>
    </location>
</feature>
<dbReference type="GeneTree" id="ENSGT00940000160811"/>
<evidence type="ECO:0000256" key="4">
    <source>
        <dbReference type="ARBA" id="ARBA00023125"/>
    </source>
</evidence>
<dbReference type="SUPFAM" id="SSF46689">
    <property type="entry name" value="Homeodomain-like"/>
    <property type="match status" value="1"/>
</dbReference>
<dbReference type="GO" id="GO:0030182">
    <property type="term" value="P:neuron differentiation"/>
    <property type="evidence" value="ECO:0007669"/>
    <property type="project" value="TreeGrafter"/>
</dbReference>
<keyword evidence="6 7" id="KW-0539">Nucleus</keyword>
<dbReference type="PROSITE" id="PS00027">
    <property type="entry name" value="HOMEOBOX_1"/>
    <property type="match status" value="1"/>
</dbReference>
<dbReference type="SMART" id="SM00389">
    <property type="entry name" value="HOX"/>
    <property type="match status" value="1"/>
</dbReference>
<dbReference type="Pfam" id="PF10525">
    <property type="entry name" value="Engrail_1_C_sig"/>
    <property type="match status" value="1"/>
</dbReference>
<dbReference type="Gene3D" id="1.10.10.60">
    <property type="entry name" value="Homeodomain-like"/>
    <property type="match status" value="1"/>
</dbReference>
<keyword evidence="11" id="KW-1185">Reference proteome</keyword>
<dbReference type="InterPro" id="IPR050720">
    <property type="entry name" value="Engrailed_Homeobox_TFs"/>
</dbReference>
<dbReference type="AlphaFoldDB" id="A0A8C1F0H5"/>
<sequence>MEVQRDQSEDDMSVSLSPSLPSPPLLPLQAAHHAHRTTNFFIDNILRPDFGCKREHPTAPSTPCPDSSCSADSASSSASSTVSSPASGRHPEADEADRGNAAKSGVVSASPVALNSPGEASSPSKDTQQLMWPAWVYCTRYSDRPSSGPRTRKLKKKNSDSEDKRPRTAFTAEQLQRLKAEFQASRYITEQRRQALARELKLNESQIKIWFQNKRAKIKKATGLKNGLAMQLMAHGLYNHSTTTVQEDDGN</sequence>
<dbReference type="GO" id="GO:0000981">
    <property type="term" value="F:DNA-binding transcription factor activity, RNA polymerase II-specific"/>
    <property type="evidence" value="ECO:0007669"/>
    <property type="project" value="InterPro"/>
</dbReference>
<evidence type="ECO:0000256" key="3">
    <source>
        <dbReference type="ARBA" id="ARBA00022473"/>
    </source>
</evidence>
<dbReference type="InterPro" id="IPR000747">
    <property type="entry name" value="HD_engrailed"/>
</dbReference>
<dbReference type="InterPro" id="IPR017970">
    <property type="entry name" value="Homeobox_CS"/>
</dbReference>
<comment type="similarity">
    <text evidence="2">Belongs to the engrailed homeobox family.</text>
</comment>
<dbReference type="OMA" id="CKKEQQQ"/>
<dbReference type="InterPro" id="IPR001356">
    <property type="entry name" value="HD"/>
</dbReference>
<dbReference type="Proteomes" id="UP001108240">
    <property type="component" value="Unplaced"/>
</dbReference>
<evidence type="ECO:0000256" key="6">
    <source>
        <dbReference type="ARBA" id="ARBA00023242"/>
    </source>
</evidence>
<evidence type="ECO:0000313" key="11">
    <source>
        <dbReference type="Proteomes" id="UP001108240"/>
    </source>
</evidence>
<dbReference type="CDD" id="cd00086">
    <property type="entry name" value="homeodomain"/>
    <property type="match status" value="1"/>
</dbReference>
<feature type="region of interest" description="Disordered" evidence="9">
    <location>
        <begin position="54"/>
        <end position="126"/>
    </location>
</feature>
<feature type="DNA-binding region" description="Homeobox" evidence="7">
    <location>
        <begin position="163"/>
        <end position="222"/>
    </location>
</feature>
<name>A0A8C1F0H5_CYPCA</name>
<dbReference type="GO" id="GO:0030901">
    <property type="term" value="P:midbrain development"/>
    <property type="evidence" value="ECO:0007669"/>
    <property type="project" value="UniProtKB-ARBA"/>
</dbReference>
<dbReference type="PANTHER" id="PTHR24341:SF4">
    <property type="entry name" value="HOMEOBOX PROTEIN ENGRAILED-1"/>
    <property type="match status" value="1"/>
</dbReference>
<reference evidence="10" key="1">
    <citation type="submission" date="2025-08" db="UniProtKB">
        <authorList>
            <consortium name="Ensembl"/>
        </authorList>
    </citation>
    <scope>IDENTIFICATION</scope>
</reference>
<feature type="region of interest" description="Disordered" evidence="9">
    <location>
        <begin position="144"/>
        <end position="167"/>
    </location>
</feature>
<proteinExistence type="inferred from homology"/>
<evidence type="ECO:0000256" key="1">
    <source>
        <dbReference type="ARBA" id="ARBA00004123"/>
    </source>
</evidence>
<feature type="compositionally biased region" description="Low complexity" evidence="9">
    <location>
        <begin position="58"/>
        <end position="87"/>
    </location>
</feature>
<evidence type="ECO:0000256" key="5">
    <source>
        <dbReference type="ARBA" id="ARBA00023155"/>
    </source>
</evidence>
<dbReference type="GO" id="GO:0000978">
    <property type="term" value="F:RNA polymerase II cis-regulatory region sequence-specific DNA binding"/>
    <property type="evidence" value="ECO:0007669"/>
    <property type="project" value="TreeGrafter"/>
</dbReference>
<evidence type="ECO:0000313" key="10">
    <source>
        <dbReference type="Ensembl" id="ENSCCRP00000085451.1"/>
    </source>
</evidence>
<keyword evidence="5 7" id="KW-0371">Homeobox</keyword>
<dbReference type="FunFam" id="1.10.10.60:FF:000167">
    <property type="entry name" value="Homeobox protein engrailed-like"/>
    <property type="match status" value="1"/>
</dbReference>
<reference evidence="10" key="2">
    <citation type="submission" date="2025-09" db="UniProtKB">
        <authorList>
            <consortium name="Ensembl"/>
        </authorList>
    </citation>
    <scope>IDENTIFICATION</scope>
</reference>